<organism evidence="1 2">
    <name type="scientific">Bauhinia variegata</name>
    <name type="common">Purple orchid tree</name>
    <name type="synonym">Phanera variegata</name>
    <dbReference type="NCBI Taxonomy" id="167791"/>
    <lineage>
        <taxon>Eukaryota</taxon>
        <taxon>Viridiplantae</taxon>
        <taxon>Streptophyta</taxon>
        <taxon>Embryophyta</taxon>
        <taxon>Tracheophyta</taxon>
        <taxon>Spermatophyta</taxon>
        <taxon>Magnoliopsida</taxon>
        <taxon>eudicotyledons</taxon>
        <taxon>Gunneridae</taxon>
        <taxon>Pentapetalae</taxon>
        <taxon>rosids</taxon>
        <taxon>fabids</taxon>
        <taxon>Fabales</taxon>
        <taxon>Fabaceae</taxon>
        <taxon>Cercidoideae</taxon>
        <taxon>Cercideae</taxon>
        <taxon>Bauhiniinae</taxon>
        <taxon>Bauhinia</taxon>
    </lineage>
</organism>
<gene>
    <name evidence="1" type="ORF">L6164_026554</name>
</gene>
<sequence length="160" mass="18171">MGWVKCNVDGSFLPDNSSAGCGGVCRDAQGKWLYGFAQRIDYYDNTKAETFAIYKGLAEAWRLDYKKVIIESDSESAVDLVNQRSSTSDWGLGLLVNQAREYVNKDWEVLILYISRDYNKVADKLASLSHEFQVGELREYEDPPQPCIYYLSDGVSGKRR</sequence>
<evidence type="ECO:0000313" key="1">
    <source>
        <dbReference type="EMBL" id="KAI4313589.1"/>
    </source>
</evidence>
<proteinExistence type="predicted"/>
<protein>
    <submittedName>
        <fullName evidence="1">Uncharacterized protein</fullName>
    </submittedName>
</protein>
<comment type="caution">
    <text evidence="1">The sequence shown here is derived from an EMBL/GenBank/DDBJ whole genome shotgun (WGS) entry which is preliminary data.</text>
</comment>
<reference evidence="1 2" key="1">
    <citation type="journal article" date="2022" name="DNA Res.">
        <title>Chromosomal-level genome assembly of the orchid tree Bauhinia variegata (Leguminosae; Cercidoideae) supports the allotetraploid origin hypothesis of Bauhinia.</title>
        <authorList>
            <person name="Zhong Y."/>
            <person name="Chen Y."/>
            <person name="Zheng D."/>
            <person name="Pang J."/>
            <person name="Liu Y."/>
            <person name="Luo S."/>
            <person name="Meng S."/>
            <person name="Qian L."/>
            <person name="Wei D."/>
            <person name="Dai S."/>
            <person name="Zhou R."/>
        </authorList>
    </citation>
    <scope>NUCLEOTIDE SEQUENCE [LARGE SCALE GENOMIC DNA]</scope>
    <source>
        <strain evidence="1">BV-YZ2020</strain>
    </source>
</reference>
<dbReference type="Proteomes" id="UP000828941">
    <property type="component" value="Chromosome 11"/>
</dbReference>
<keyword evidence="2" id="KW-1185">Reference proteome</keyword>
<name>A0ACB9LQX8_BAUVA</name>
<evidence type="ECO:0000313" key="2">
    <source>
        <dbReference type="Proteomes" id="UP000828941"/>
    </source>
</evidence>
<dbReference type="EMBL" id="CM039436">
    <property type="protein sequence ID" value="KAI4313589.1"/>
    <property type="molecule type" value="Genomic_DNA"/>
</dbReference>
<accession>A0ACB9LQX8</accession>